<feature type="region of interest" description="Disordered" evidence="1">
    <location>
        <begin position="375"/>
        <end position="523"/>
    </location>
</feature>
<proteinExistence type="predicted"/>
<evidence type="ECO:0000313" key="2">
    <source>
        <dbReference type="EMBL" id="CZT14854.1"/>
    </source>
</evidence>
<sequence>MSHFPAGEVARRSLPRKQSTRRLSQFNHLSSSEGIPSEHSSLYDAAPLSPSLQARGWSLSSETETEDDLHKSQSFQGAGDGIQLDPAKHVGTRLFTIMEQRSVPSLKTTPSRWELQRRVFSLQPKLSAETAQARHSRMSRRRCYSADDNIAHMSIRKSDTSIEPSSGAVSESQSPSRHHASALALAVEPPFQPPRRMTTPTGLPRWPGEIDHDQLAVRQLTVRTSRRDLLLEYLRRPPSRPKLKEVLRGERTTTFDRAVRTGSRFWRPPTSGQFTRRYEDLESHPFSFVPIADICGAAPAPIESTSTPYKLNATVHHPGGGLSHTLQESANSAPSALANSLQALKSAGQNAVPLSARRASARAGMRSAAVPVHIRSTQPCESIQRQSSQSPDIGTTRTSELFESFPSPPEQKPNQQRAQPQKRSSWSLFPAPGRSKVSEQVQMKSRRQHAATNSNESETSNVAVRGESRARYRHSGTPIYDPDSVSLHSIDQAGESMAEGSRLDLDRSIDEPQRRTESQRAVSNGALRFSTRLGAIAQGSPVMCAQLQGTENRKAIFRNADEPRQLCKHKLTKLRSLQKKHPHLAPNAYDTTAYVDGTSTPVPAPLISAQDYALVGPSISTQARASIAPVQHIDRLPTTTTFATAPNGATTFTTIPTSGPRGRSIALPSARTSLTMPGRA</sequence>
<gene>
    <name evidence="2" type="ORF">RCC_12256</name>
</gene>
<feature type="region of interest" description="Disordered" evidence="1">
    <location>
        <begin position="157"/>
        <end position="181"/>
    </location>
</feature>
<dbReference type="RefSeq" id="XP_023621751.1">
    <property type="nucleotide sequence ID" value="XM_023765983.1"/>
</dbReference>
<keyword evidence="3" id="KW-1185">Reference proteome</keyword>
<feature type="compositionally biased region" description="Polar residues" evidence="1">
    <location>
        <begin position="161"/>
        <end position="175"/>
    </location>
</feature>
<dbReference type="OrthoDB" id="3907968at2759"/>
<feature type="compositionally biased region" description="Low complexity" evidence="1">
    <location>
        <begin position="30"/>
        <end position="40"/>
    </location>
</feature>
<feature type="compositionally biased region" description="Polar residues" evidence="1">
    <location>
        <begin position="450"/>
        <end position="462"/>
    </location>
</feature>
<dbReference type="EMBL" id="FJUY01000001">
    <property type="protein sequence ID" value="CZT14854.1"/>
    <property type="molecule type" value="Genomic_DNA"/>
</dbReference>
<feature type="compositionally biased region" description="Polar residues" evidence="1">
    <location>
        <begin position="375"/>
        <end position="401"/>
    </location>
</feature>
<dbReference type="AlphaFoldDB" id="A0A2D3UXK0"/>
<organism evidence="2 3">
    <name type="scientific">Ramularia collo-cygni</name>
    <dbReference type="NCBI Taxonomy" id="112498"/>
    <lineage>
        <taxon>Eukaryota</taxon>
        <taxon>Fungi</taxon>
        <taxon>Dikarya</taxon>
        <taxon>Ascomycota</taxon>
        <taxon>Pezizomycotina</taxon>
        <taxon>Dothideomycetes</taxon>
        <taxon>Dothideomycetidae</taxon>
        <taxon>Mycosphaerellales</taxon>
        <taxon>Mycosphaerellaceae</taxon>
        <taxon>Ramularia</taxon>
    </lineage>
</organism>
<dbReference type="Proteomes" id="UP000225277">
    <property type="component" value="Unassembled WGS sequence"/>
</dbReference>
<reference evidence="2 3" key="1">
    <citation type="submission" date="2016-03" db="EMBL/GenBank/DDBJ databases">
        <authorList>
            <person name="Ploux O."/>
        </authorList>
    </citation>
    <scope>NUCLEOTIDE SEQUENCE [LARGE SCALE GENOMIC DNA]</scope>
    <source>
        <strain evidence="2 3">URUG2</strain>
    </source>
</reference>
<feature type="compositionally biased region" description="Polar residues" evidence="1">
    <location>
        <begin position="412"/>
        <end position="427"/>
    </location>
</feature>
<feature type="region of interest" description="Disordered" evidence="1">
    <location>
        <begin position="1"/>
        <end position="84"/>
    </location>
</feature>
<feature type="compositionally biased region" description="Basic and acidic residues" evidence="1">
    <location>
        <begin position="501"/>
        <end position="518"/>
    </location>
</feature>
<protein>
    <submittedName>
        <fullName evidence="2">Uncharacterized protein</fullName>
    </submittedName>
</protein>
<accession>A0A2D3UXK0</accession>
<name>A0A2D3UXK0_9PEZI</name>
<evidence type="ECO:0000313" key="3">
    <source>
        <dbReference type="Proteomes" id="UP000225277"/>
    </source>
</evidence>
<dbReference type="GeneID" id="35606809"/>
<evidence type="ECO:0000256" key="1">
    <source>
        <dbReference type="SAM" id="MobiDB-lite"/>
    </source>
</evidence>